<organism evidence="2 3">
    <name type="scientific">Glossina austeni</name>
    <name type="common">Savannah tsetse fly</name>
    <dbReference type="NCBI Taxonomy" id="7395"/>
    <lineage>
        <taxon>Eukaryota</taxon>
        <taxon>Metazoa</taxon>
        <taxon>Ecdysozoa</taxon>
        <taxon>Arthropoda</taxon>
        <taxon>Hexapoda</taxon>
        <taxon>Insecta</taxon>
        <taxon>Pterygota</taxon>
        <taxon>Neoptera</taxon>
        <taxon>Endopterygota</taxon>
        <taxon>Diptera</taxon>
        <taxon>Brachycera</taxon>
        <taxon>Muscomorpha</taxon>
        <taxon>Hippoboscoidea</taxon>
        <taxon>Glossinidae</taxon>
        <taxon>Glossina</taxon>
    </lineage>
</organism>
<evidence type="ECO:0000313" key="2">
    <source>
        <dbReference type="EnsemblMetazoa" id="GAUT040272-PA"/>
    </source>
</evidence>
<dbReference type="EnsemblMetazoa" id="GAUT040272-RA">
    <property type="protein sequence ID" value="GAUT040272-PA"/>
    <property type="gene ID" value="GAUT040272"/>
</dbReference>
<dbReference type="Pfam" id="PF17906">
    <property type="entry name" value="HTH_48"/>
    <property type="match status" value="1"/>
</dbReference>
<name>A0A1A9VL41_GLOAU</name>
<dbReference type="VEuPathDB" id="VectorBase:GAUT040272"/>
<feature type="domain" description="Mos1 transposase HTH" evidence="1">
    <location>
        <begin position="5"/>
        <end position="54"/>
    </location>
</feature>
<dbReference type="GO" id="GO:0003690">
    <property type="term" value="F:double-stranded DNA binding"/>
    <property type="evidence" value="ECO:0007669"/>
    <property type="project" value="TreeGrafter"/>
</dbReference>
<dbReference type="GO" id="GO:0000014">
    <property type="term" value="F:single-stranded DNA endodeoxyribonuclease activity"/>
    <property type="evidence" value="ECO:0007669"/>
    <property type="project" value="TreeGrafter"/>
</dbReference>
<dbReference type="Proteomes" id="UP000078200">
    <property type="component" value="Unassembled WGS sequence"/>
</dbReference>
<dbReference type="PANTHER" id="PTHR46060:SF2">
    <property type="entry name" value="HISTONE-LYSINE N-METHYLTRANSFERASE SETMAR"/>
    <property type="match status" value="1"/>
</dbReference>
<dbReference type="GO" id="GO:0006303">
    <property type="term" value="P:double-strand break repair via nonhomologous end joining"/>
    <property type="evidence" value="ECO:0007669"/>
    <property type="project" value="TreeGrafter"/>
</dbReference>
<accession>A0A1A9VL41</accession>
<dbReference type="STRING" id="7395.A0A1A9VL41"/>
<dbReference type="GO" id="GO:0003697">
    <property type="term" value="F:single-stranded DNA binding"/>
    <property type="evidence" value="ECO:0007669"/>
    <property type="project" value="TreeGrafter"/>
</dbReference>
<proteinExistence type="predicted"/>
<reference evidence="2" key="1">
    <citation type="submission" date="2020-05" db="UniProtKB">
        <authorList>
            <consortium name="EnsemblMetazoa"/>
        </authorList>
    </citation>
    <scope>IDENTIFICATION</scope>
    <source>
        <strain evidence="2">TTRI</strain>
    </source>
</reference>
<dbReference type="InterPro" id="IPR052709">
    <property type="entry name" value="Transposase-MT_Hybrid"/>
</dbReference>
<dbReference type="GO" id="GO:0000729">
    <property type="term" value="P:DNA double-strand break processing"/>
    <property type="evidence" value="ECO:0007669"/>
    <property type="project" value="TreeGrafter"/>
</dbReference>
<dbReference type="AlphaFoldDB" id="A0A1A9VL41"/>
<protein>
    <submittedName>
        <fullName evidence="2">HTH_48 domain-containing protein</fullName>
    </submittedName>
</protein>
<dbReference type="GO" id="GO:0046975">
    <property type="term" value="F:histone H3K36 methyltransferase activity"/>
    <property type="evidence" value="ECO:0007669"/>
    <property type="project" value="TreeGrafter"/>
</dbReference>
<evidence type="ECO:0000313" key="3">
    <source>
        <dbReference type="Proteomes" id="UP000078200"/>
    </source>
</evidence>
<dbReference type="GO" id="GO:0015074">
    <property type="term" value="P:DNA integration"/>
    <property type="evidence" value="ECO:0007669"/>
    <property type="project" value="TreeGrafter"/>
</dbReference>
<dbReference type="GO" id="GO:0035861">
    <property type="term" value="C:site of double-strand break"/>
    <property type="evidence" value="ECO:0007669"/>
    <property type="project" value="TreeGrafter"/>
</dbReference>
<dbReference type="GO" id="GO:0044774">
    <property type="term" value="P:mitotic DNA integrity checkpoint signaling"/>
    <property type="evidence" value="ECO:0007669"/>
    <property type="project" value="TreeGrafter"/>
</dbReference>
<dbReference type="InterPro" id="IPR041426">
    <property type="entry name" value="Mos1_HTH"/>
</dbReference>
<dbReference type="GO" id="GO:0000793">
    <property type="term" value="C:condensed chromosome"/>
    <property type="evidence" value="ECO:0007669"/>
    <property type="project" value="TreeGrafter"/>
</dbReference>
<dbReference type="Gene3D" id="1.10.10.1450">
    <property type="match status" value="1"/>
</dbReference>
<dbReference type="GO" id="GO:0005634">
    <property type="term" value="C:nucleus"/>
    <property type="evidence" value="ECO:0007669"/>
    <property type="project" value="TreeGrafter"/>
</dbReference>
<keyword evidence="3" id="KW-1185">Reference proteome</keyword>
<dbReference type="PANTHER" id="PTHR46060">
    <property type="entry name" value="MARINER MOS1 TRANSPOSASE-LIKE PROTEIN"/>
    <property type="match status" value="1"/>
</dbReference>
<dbReference type="GO" id="GO:0042800">
    <property type="term" value="F:histone H3K4 methyltransferase activity"/>
    <property type="evidence" value="ECO:0007669"/>
    <property type="project" value="TreeGrafter"/>
</dbReference>
<evidence type="ECO:0000259" key="1">
    <source>
        <dbReference type="Pfam" id="PF17906"/>
    </source>
</evidence>
<dbReference type="GO" id="GO:0031297">
    <property type="term" value="P:replication fork processing"/>
    <property type="evidence" value="ECO:0007669"/>
    <property type="project" value="TreeGrafter"/>
</dbReference>
<sequence length="161" mass="17697">MDSQKKHWRHVMHHCFKKHSSAKDTADGNCTVCGSGASSLRTVRNWSKKFRAGNIGLKDEESSGRPITTNTDLVKNMLAENPRYTVSEIVDATNFPTSSSSQSKKGEPMTCRFPSLSSVELSHSSFKVCFVGDKASSKMFFSAGQYGQPEEALAPCYASFL</sequence>
<dbReference type="GO" id="GO:0044547">
    <property type="term" value="F:DNA topoisomerase binding"/>
    <property type="evidence" value="ECO:0007669"/>
    <property type="project" value="TreeGrafter"/>
</dbReference>